<keyword evidence="11" id="KW-1185">Reference proteome</keyword>
<dbReference type="SUPFAM" id="SSF52540">
    <property type="entry name" value="P-loop containing nucleoside triphosphate hydrolases"/>
    <property type="match status" value="1"/>
</dbReference>
<dbReference type="EMBL" id="VYKK01000029">
    <property type="protein sequence ID" value="KAA8997574.1"/>
    <property type="molecule type" value="Genomic_DNA"/>
</dbReference>
<dbReference type="InterPro" id="IPR003439">
    <property type="entry name" value="ABC_transporter-like_ATP-bd"/>
</dbReference>
<dbReference type="Pfam" id="PF00005">
    <property type="entry name" value="ABC_tran"/>
    <property type="match status" value="1"/>
</dbReference>
<gene>
    <name evidence="10" type="ORF">F4V43_17590</name>
</gene>
<evidence type="ECO:0000256" key="4">
    <source>
        <dbReference type="ARBA" id="ARBA00022840"/>
    </source>
</evidence>
<dbReference type="OrthoDB" id="9771903at2"/>
<dbReference type="Gene3D" id="3.40.50.300">
    <property type="entry name" value="P-loop containing nucleotide triphosphate hydrolases"/>
    <property type="match status" value="1"/>
</dbReference>
<evidence type="ECO:0000256" key="1">
    <source>
        <dbReference type="ARBA" id="ARBA00004651"/>
    </source>
</evidence>
<dbReference type="InterPro" id="IPR027417">
    <property type="entry name" value="P-loop_NTPase"/>
</dbReference>
<evidence type="ECO:0000313" key="10">
    <source>
        <dbReference type="EMBL" id="KAA8997574.1"/>
    </source>
</evidence>
<evidence type="ECO:0000259" key="8">
    <source>
        <dbReference type="PROSITE" id="PS50893"/>
    </source>
</evidence>
<dbReference type="InterPro" id="IPR011527">
    <property type="entry name" value="ABC1_TM_dom"/>
</dbReference>
<dbReference type="AlphaFoldDB" id="A0A5J5FUY7"/>
<accession>A0A5J5FUY7</accession>
<feature type="transmembrane region" description="Helical" evidence="7">
    <location>
        <begin position="26"/>
        <end position="47"/>
    </location>
</feature>
<dbReference type="InterPro" id="IPR036640">
    <property type="entry name" value="ABC1_TM_sf"/>
</dbReference>
<dbReference type="Gene3D" id="1.20.1560.10">
    <property type="entry name" value="ABC transporter type 1, transmembrane domain"/>
    <property type="match status" value="1"/>
</dbReference>
<dbReference type="PANTHER" id="PTHR24221">
    <property type="entry name" value="ATP-BINDING CASSETTE SUB-FAMILY B"/>
    <property type="match status" value="1"/>
</dbReference>
<dbReference type="InterPro" id="IPR003593">
    <property type="entry name" value="AAA+_ATPase"/>
</dbReference>
<dbReference type="RefSeq" id="WP_150459573.1">
    <property type="nucleotide sequence ID" value="NZ_VYKK01000029.1"/>
</dbReference>
<dbReference type="PROSITE" id="PS50893">
    <property type="entry name" value="ABC_TRANSPORTER_2"/>
    <property type="match status" value="1"/>
</dbReference>
<feature type="transmembrane region" description="Helical" evidence="7">
    <location>
        <begin position="166"/>
        <end position="185"/>
    </location>
</feature>
<dbReference type="InterPro" id="IPR039421">
    <property type="entry name" value="Type_1_exporter"/>
</dbReference>
<dbReference type="Pfam" id="PF00664">
    <property type="entry name" value="ABC_membrane"/>
    <property type="match status" value="1"/>
</dbReference>
<evidence type="ECO:0000256" key="7">
    <source>
        <dbReference type="SAM" id="Phobius"/>
    </source>
</evidence>
<evidence type="ECO:0000256" key="6">
    <source>
        <dbReference type="ARBA" id="ARBA00023136"/>
    </source>
</evidence>
<dbReference type="GO" id="GO:0005886">
    <property type="term" value="C:plasma membrane"/>
    <property type="evidence" value="ECO:0007669"/>
    <property type="project" value="UniProtKB-SubCell"/>
</dbReference>
<keyword evidence="6 7" id="KW-0472">Membrane</keyword>
<evidence type="ECO:0000256" key="5">
    <source>
        <dbReference type="ARBA" id="ARBA00022989"/>
    </source>
</evidence>
<comment type="subcellular location">
    <subcellularLocation>
        <location evidence="1">Cell membrane</location>
        <topology evidence="1">Multi-pass membrane protein</topology>
    </subcellularLocation>
</comment>
<feature type="transmembrane region" description="Helical" evidence="7">
    <location>
        <begin position="67"/>
        <end position="86"/>
    </location>
</feature>
<dbReference type="SUPFAM" id="SSF90123">
    <property type="entry name" value="ABC transporter transmembrane region"/>
    <property type="match status" value="1"/>
</dbReference>
<evidence type="ECO:0000313" key="11">
    <source>
        <dbReference type="Proteomes" id="UP000367750"/>
    </source>
</evidence>
<dbReference type="GO" id="GO:0016887">
    <property type="term" value="F:ATP hydrolysis activity"/>
    <property type="evidence" value="ECO:0007669"/>
    <property type="project" value="InterPro"/>
</dbReference>
<evidence type="ECO:0000259" key="9">
    <source>
        <dbReference type="PROSITE" id="PS50929"/>
    </source>
</evidence>
<dbReference type="CDD" id="cd07346">
    <property type="entry name" value="ABC_6TM_exporters"/>
    <property type="match status" value="1"/>
</dbReference>
<evidence type="ECO:0000256" key="3">
    <source>
        <dbReference type="ARBA" id="ARBA00022741"/>
    </source>
</evidence>
<dbReference type="GO" id="GO:0140359">
    <property type="term" value="F:ABC-type transporter activity"/>
    <property type="evidence" value="ECO:0007669"/>
    <property type="project" value="InterPro"/>
</dbReference>
<keyword evidence="5 7" id="KW-1133">Transmembrane helix</keyword>
<dbReference type="PROSITE" id="PS50929">
    <property type="entry name" value="ABC_TM1F"/>
    <property type="match status" value="1"/>
</dbReference>
<keyword evidence="2 7" id="KW-0812">Transmembrane</keyword>
<proteinExistence type="predicted"/>
<comment type="caution">
    <text evidence="10">The sequence shown here is derived from an EMBL/GenBank/DDBJ whole genome shotgun (WGS) entry which is preliminary data.</text>
</comment>
<feature type="domain" description="ABC transmembrane type-1" evidence="9">
    <location>
        <begin position="28"/>
        <end position="305"/>
    </location>
</feature>
<feature type="transmembrane region" description="Helical" evidence="7">
    <location>
        <begin position="246"/>
        <end position="271"/>
    </location>
</feature>
<evidence type="ECO:0000256" key="2">
    <source>
        <dbReference type="ARBA" id="ARBA00022692"/>
    </source>
</evidence>
<keyword evidence="3" id="KW-0547">Nucleotide-binding</keyword>
<reference evidence="10 11" key="1">
    <citation type="submission" date="2019-09" db="EMBL/GenBank/DDBJ databases">
        <title>Bacillus ochoae sp. nov., Paenibacillus whitsoniae sp. nov., Paenibacillus spiritus sp. nov. Isolated from the Mars Exploration Rover during spacecraft assembly.</title>
        <authorList>
            <person name="Seuylemezian A."/>
            <person name="Vaishampayan P."/>
        </authorList>
    </citation>
    <scope>NUCLEOTIDE SEQUENCE [LARGE SCALE GENOMIC DNA]</scope>
    <source>
        <strain evidence="10 11">MER_111</strain>
    </source>
</reference>
<name>A0A5J5FUY7_9BACL</name>
<dbReference type="Proteomes" id="UP000367750">
    <property type="component" value="Unassembled WGS sequence"/>
</dbReference>
<feature type="transmembrane region" description="Helical" evidence="7">
    <location>
        <begin position="138"/>
        <end position="160"/>
    </location>
</feature>
<dbReference type="PANTHER" id="PTHR24221:SF654">
    <property type="entry name" value="ATP-BINDING CASSETTE SUB-FAMILY B MEMBER 6"/>
    <property type="match status" value="1"/>
</dbReference>
<feature type="domain" description="ABC transporter" evidence="8">
    <location>
        <begin position="340"/>
        <end position="569"/>
    </location>
</feature>
<protein>
    <submittedName>
        <fullName evidence="10">ABC transporter ATP-binding protein</fullName>
    </submittedName>
</protein>
<sequence length="570" mass="63435">MNRIKRLVNTDAYPWLRDVMKGKWGAFWIIAILQIIISSSGALQAIFSKELIDRSIHSGFRQGLPFLLAFAFILVMQIVLNAFLSLRVVRLRESLNNDLQHKFMHRLYRSEWGAANRYHSGNLLTHLTSDVNSVSETITVTAPGVLALVVQFATAFGTLLFYDATLAVFAFVLGPVSVLASWFIGRRLKALQHQIQNAEGQYRSLLHESIQNLMIVKTFENEEDSLRQIRRSQDNRLYWIIRRNRFNVAADVTLGSGYRFGFFLAFIWGAYRVSNGQASFGMFTAFLQLVGQIQGPLEGLSRMLPGVFGMIASAERLVAFHRIKPEKRTAAAAPEGEAGLSIEGAAYSYVTGKPILRDVNVKIRPGELVALVGTSGEGKTTLLRLLLALMEPDAGRILLESGSGEQRTLSADTRAYFSYVPQGNTLFSGSIADNLRIGRPDATPEQMMDALEAACAKGFVERLPEGVDTRIGEHGSGLSEGQAQRIAIARALLRPAPILLLDEATSALDMDTEWKVLCNIRSLKPRRTCIAITHRLSVFDVCDEIYRLSDGRLYRQQREDALKHAESQAL</sequence>
<keyword evidence="4 10" id="KW-0067">ATP-binding</keyword>
<dbReference type="SMART" id="SM00382">
    <property type="entry name" value="AAA"/>
    <property type="match status" value="1"/>
</dbReference>
<organism evidence="10 11">
    <name type="scientific">Paenibacillus spiritus</name>
    <dbReference type="NCBI Taxonomy" id="2496557"/>
    <lineage>
        <taxon>Bacteria</taxon>
        <taxon>Bacillati</taxon>
        <taxon>Bacillota</taxon>
        <taxon>Bacilli</taxon>
        <taxon>Bacillales</taxon>
        <taxon>Paenibacillaceae</taxon>
        <taxon>Paenibacillus</taxon>
    </lineage>
</organism>
<dbReference type="GO" id="GO:0005524">
    <property type="term" value="F:ATP binding"/>
    <property type="evidence" value="ECO:0007669"/>
    <property type="project" value="UniProtKB-KW"/>
</dbReference>